<dbReference type="Gene3D" id="3.80.10.10">
    <property type="entry name" value="Ribonuclease Inhibitor"/>
    <property type="match status" value="1"/>
</dbReference>
<evidence type="ECO:0000313" key="10">
    <source>
        <dbReference type="Proteomes" id="UP001142462"/>
    </source>
</evidence>
<evidence type="ECO:0000256" key="1">
    <source>
        <dbReference type="ARBA" id="ARBA00000966"/>
    </source>
</evidence>
<dbReference type="PROSITE" id="PS00659">
    <property type="entry name" value="GLYCOSYL_HYDROL_F5"/>
    <property type="match status" value="1"/>
</dbReference>
<evidence type="ECO:0000256" key="6">
    <source>
        <dbReference type="SAM" id="Phobius"/>
    </source>
</evidence>
<dbReference type="Pfam" id="PF13306">
    <property type="entry name" value="LRR_5"/>
    <property type="match status" value="1"/>
</dbReference>
<feature type="transmembrane region" description="Helical" evidence="6">
    <location>
        <begin position="591"/>
        <end position="609"/>
    </location>
</feature>
<gene>
    <name evidence="9" type="ORF">GCM10017576_29340</name>
</gene>
<keyword evidence="10" id="KW-1185">Reference proteome</keyword>
<dbReference type="GO" id="GO:0008810">
    <property type="term" value="F:cellulase activity"/>
    <property type="evidence" value="ECO:0007669"/>
    <property type="project" value="UniProtKB-EC"/>
</dbReference>
<evidence type="ECO:0000256" key="7">
    <source>
        <dbReference type="SAM" id="SignalP"/>
    </source>
</evidence>
<dbReference type="PANTHER" id="PTHR34142">
    <property type="entry name" value="ENDO-BETA-1,4-GLUCANASE A"/>
    <property type="match status" value="1"/>
</dbReference>
<dbReference type="PANTHER" id="PTHR34142:SF1">
    <property type="entry name" value="GLYCOSIDE HYDROLASE FAMILY 5 DOMAIN-CONTAINING PROTEIN"/>
    <property type="match status" value="1"/>
</dbReference>
<dbReference type="InterPro" id="IPR026906">
    <property type="entry name" value="LRR_5"/>
</dbReference>
<accession>A0A9W6LY13</accession>
<evidence type="ECO:0000256" key="3">
    <source>
        <dbReference type="ARBA" id="ARBA00022801"/>
    </source>
</evidence>
<dbReference type="Proteomes" id="UP001142462">
    <property type="component" value="Unassembled WGS sequence"/>
</dbReference>
<organism evidence="9 10">
    <name type="scientific">Microbacterium barkeri</name>
    <dbReference type="NCBI Taxonomy" id="33917"/>
    <lineage>
        <taxon>Bacteria</taxon>
        <taxon>Bacillati</taxon>
        <taxon>Actinomycetota</taxon>
        <taxon>Actinomycetes</taxon>
        <taxon>Micrococcales</taxon>
        <taxon>Microbacteriaceae</taxon>
        <taxon>Microbacterium</taxon>
    </lineage>
</organism>
<keyword evidence="4 5" id="KW-0326">Glycosidase</keyword>
<evidence type="ECO:0000256" key="4">
    <source>
        <dbReference type="ARBA" id="ARBA00023295"/>
    </source>
</evidence>
<dbReference type="InterPro" id="IPR001547">
    <property type="entry name" value="Glyco_hydro_5"/>
</dbReference>
<feature type="domain" description="Glycoside hydrolase family 5" evidence="8">
    <location>
        <begin position="137"/>
        <end position="379"/>
    </location>
</feature>
<reference evidence="9" key="1">
    <citation type="journal article" date="2014" name="Int. J. Syst. Evol. Microbiol.">
        <title>Complete genome sequence of Corynebacterium casei LMG S-19264T (=DSM 44701T), isolated from a smear-ripened cheese.</title>
        <authorList>
            <consortium name="US DOE Joint Genome Institute (JGI-PGF)"/>
            <person name="Walter F."/>
            <person name="Albersmeier A."/>
            <person name="Kalinowski J."/>
            <person name="Ruckert C."/>
        </authorList>
    </citation>
    <scope>NUCLEOTIDE SEQUENCE</scope>
    <source>
        <strain evidence="9">VKM Ac-1020</strain>
    </source>
</reference>
<evidence type="ECO:0000256" key="2">
    <source>
        <dbReference type="ARBA" id="ARBA00012601"/>
    </source>
</evidence>
<feature type="signal peptide" evidence="7">
    <location>
        <begin position="1"/>
        <end position="23"/>
    </location>
</feature>
<protein>
    <recommendedName>
        <fullName evidence="2">cellulase</fullName>
        <ecNumber evidence="2">3.2.1.4</ecNumber>
    </recommendedName>
</protein>
<keyword evidence="6" id="KW-0472">Membrane</keyword>
<comment type="caution">
    <text evidence="9">The sequence shown here is derived from an EMBL/GenBank/DDBJ whole genome shotgun (WGS) entry which is preliminary data.</text>
</comment>
<dbReference type="Gene3D" id="3.20.20.80">
    <property type="entry name" value="Glycosidases"/>
    <property type="match status" value="1"/>
</dbReference>
<dbReference type="Pfam" id="PF00150">
    <property type="entry name" value="Cellulase"/>
    <property type="match status" value="1"/>
</dbReference>
<dbReference type="InterPro" id="IPR018087">
    <property type="entry name" value="Glyco_hydro_5_CS"/>
</dbReference>
<keyword evidence="6" id="KW-1133">Transmembrane helix</keyword>
<name>A0A9W6LY13_9MICO</name>
<dbReference type="InterPro" id="IPR017853">
    <property type="entry name" value="GH"/>
</dbReference>
<dbReference type="EMBL" id="BSEJ01000017">
    <property type="protein sequence ID" value="GLJ62803.1"/>
    <property type="molecule type" value="Genomic_DNA"/>
</dbReference>
<evidence type="ECO:0000256" key="5">
    <source>
        <dbReference type="RuleBase" id="RU361153"/>
    </source>
</evidence>
<evidence type="ECO:0000313" key="9">
    <source>
        <dbReference type="EMBL" id="GLJ62803.1"/>
    </source>
</evidence>
<dbReference type="EC" id="3.2.1.4" evidence="2"/>
<dbReference type="AlphaFoldDB" id="A0A9W6LY13"/>
<keyword evidence="3 5" id="KW-0378">Hydrolase</keyword>
<dbReference type="InterPro" id="IPR032675">
    <property type="entry name" value="LRR_dom_sf"/>
</dbReference>
<proteinExistence type="inferred from homology"/>
<keyword evidence="7" id="KW-0732">Signal</keyword>
<dbReference type="SUPFAM" id="SSF51445">
    <property type="entry name" value="(Trans)glycosidases"/>
    <property type="match status" value="1"/>
</dbReference>
<sequence length="624" mass="68203">MTLMTLLRATAILLMTIFLAPTAAPTAAAATAALASASPYEVSANRDGGVTITQYRGSEEELSIPARIDGQRVTRIDASAFAGTGLRSVRIPETIREIGRDAFRGNELTDVTLGSKVSYRPADVLGQLRIEGNRVVGERGQPAQLRGTSLFHSNWAGEYYTASTINTLVDDFQVSVVRAAMNVSNRGGYLQNPAQNFERVASVVDQAIERGIYVIVDWHDHHAQNHADEAKRFFAKMAERYGGVPNVIYEIFNEPRPDVRWADIKNYAEEIVPVIREESPNALVIVGTPNFSSSVGTAARDALRLPNVAYALHFYAGGGGQRAVREEAARAHASGLPLFVTEWGVGDYSGDGDFDHAEVRNWMKFLDERGISHVMWSVSKTPETSAMLRGGAGISRWNTEQLSEAGVFIRSYLRDANALTVHHGAFFDNEISRIDVRGRIYGWAKAFDATSTSVAEFARARTSPASNPFGYSDIPGAVIVNPAELLVHVESADGRAIRVDGSFFGDGLTSFERAANPTADFSRYYRVGEKRIVDPLGDERLEVRGGAEVTFSERKIEKTIAYVPTSGPAMRRLHEPSPLASAFALFHAPSLWVVLVSVGTLSILAVLMVRRRRRSAPEREVSPG</sequence>
<comment type="catalytic activity">
    <reaction evidence="1">
        <text>Endohydrolysis of (1-&gt;4)-beta-D-glucosidic linkages in cellulose, lichenin and cereal beta-D-glucans.</text>
        <dbReference type="EC" id="3.2.1.4"/>
    </reaction>
</comment>
<dbReference type="GO" id="GO:0000272">
    <property type="term" value="P:polysaccharide catabolic process"/>
    <property type="evidence" value="ECO:0007669"/>
    <property type="project" value="InterPro"/>
</dbReference>
<feature type="chain" id="PRO_5040819476" description="cellulase" evidence="7">
    <location>
        <begin position="24"/>
        <end position="624"/>
    </location>
</feature>
<keyword evidence="6" id="KW-0812">Transmembrane</keyword>
<comment type="similarity">
    <text evidence="5">Belongs to the glycosyl hydrolase 5 (cellulase A) family.</text>
</comment>
<evidence type="ECO:0000259" key="8">
    <source>
        <dbReference type="Pfam" id="PF00150"/>
    </source>
</evidence>
<reference evidence="9" key="2">
    <citation type="submission" date="2023-01" db="EMBL/GenBank/DDBJ databases">
        <authorList>
            <person name="Sun Q."/>
            <person name="Evtushenko L."/>
        </authorList>
    </citation>
    <scope>NUCLEOTIDE SEQUENCE</scope>
    <source>
        <strain evidence="9">VKM Ac-1020</strain>
    </source>
</reference>